<evidence type="ECO:0000256" key="12">
    <source>
        <dbReference type="ARBA" id="ARBA00023054"/>
    </source>
</evidence>
<keyword evidence="5" id="KW-1003">Cell membrane</keyword>
<evidence type="ECO:0000256" key="10">
    <source>
        <dbReference type="ARBA" id="ARBA00022833"/>
    </source>
</evidence>
<dbReference type="PROSITE" id="PS50023">
    <property type="entry name" value="LIM_DOMAIN_2"/>
    <property type="match status" value="1"/>
</dbReference>
<feature type="compositionally biased region" description="Polar residues" evidence="18">
    <location>
        <begin position="314"/>
        <end position="323"/>
    </location>
</feature>
<dbReference type="GO" id="GO:0005814">
    <property type="term" value="C:centriole"/>
    <property type="evidence" value="ECO:0007669"/>
    <property type="project" value="Ensembl"/>
</dbReference>
<keyword evidence="13" id="KW-0472">Membrane</keyword>
<dbReference type="CDD" id="cd21252">
    <property type="entry name" value="CH_MICALL1"/>
    <property type="match status" value="1"/>
</dbReference>
<feature type="domain" description="LIM zinc-binding" evidence="20">
    <location>
        <begin position="153"/>
        <end position="215"/>
    </location>
</feature>
<evidence type="ECO:0000256" key="18">
    <source>
        <dbReference type="SAM" id="MobiDB-lite"/>
    </source>
</evidence>
<feature type="compositionally biased region" description="Low complexity" evidence="18">
    <location>
        <begin position="547"/>
        <end position="565"/>
    </location>
</feature>
<evidence type="ECO:0000256" key="4">
    <source>
        <dbReference type="ARBA" id="ARBA00004316"/>
    </source>
</evidence>
<evidence type="ECO:0000256" key="7">
    <source>
        <dbReference type="ARBA" id="ARBA00022553"/>
    </source>
</evidence>
<feature type="region of interest" description="Disordered" evidence="18">
    <location>
        <begin position="214"/>
        <end position="235"/>
    </location>
</feature>
<dbReference type="GO" id="GO:0097320">
    <property type="term" value="P:plasma membrane tubulation"/>
    <property type="evidence" value="ECO:0007669"/>
    <property type="project" value="Ensembl"/>
</dbReference>
<evidence type="ECO:0000256" key="2">
    <source>
        <dbReference type="ARBA" id="ARBA00004202"/>
    </source>
</evidence>
<dbReference type="GO" id="GO:0006612">
    <property type="term" value="P:protein targeting to membrane"/>
    <property type="evidence" value="ECO:0007669"/>
    <property type="project" value="Ensembl"/>
</dbReference>
<evidence type="ECO:0000256" key="17">
    <source>
        <dbReference type="SAM" id="Coils"/>
    </source>
</evidence>
<dbReference type="InterPro" id="IPR036872">
    <property type="entry name" value="CH_dom_sf"/>
</dbReference>
<protein>
    <submittedName>
        <fullName evidence="22">MICAL like 1</fullName>
    </submittedName>
</protein>
<feature type="domain" description="Calponin-homology (CH)" evidence="19">
    <location>
        <begin position="2"/>
        <end position="108"/>
    </location>
</feature>
<dbReference type="SMART" id="SM00132">
    <property type="entry name" value="LIM"/>
    <property type="match status" value="1"/>
</dbReference>
<dbReference type="GO" id="GO:0042802">
    <property type="term" value="F:identical protein binding"/>
    <property type="evidence" value="ECO:0007669"/>
    <property type="project" value="Ensembl"/>
</dbReference>
<reference evidence="22" key="3">
    <citation type="submission" date="2025-09" db="UniProtKB">
        <authorList>
            <consortium name="Ensembl"/>
        </authorList>
    </citation>
    <scope>IDENTIFICATION</scope>
</reference>
<dbReference type="PROSITE" id="PS00478">
    <property type="entry name" value="LIM_DOMAIN_1"/>
    <property type="match status" value="1"/>
</dbReference>
<evidence type="ECO:0000259" key="21">
    <source>
        <dbReference type="PROSITE" id="PS51848"/>
    </source>
</evidence>
<evidence type="ECO:0000256" key="5">
    <source>
        <dbReference type="ARBA" id="ARBA00022475"/>
    </source>
</evidence>
<keyword evidence="6" id="KW-0963">Cytoplasm</keyword>
<dbReference type="PANTHER" id="PTHR23167">
    <property type="entry name" value="CALPONIN HOMOLOGY DOMAIN-CONTAINING PROTEIN DDB_G0272472-RELATED"/>
    <property type="match status" value="1"/>
</dbReference>
<feature type="region of interest" description="Disordered" evidence="18">
    <location>
        <begin position="820"/>
        <end position="857"/>
    </location>
</feature>
<evidence type="ECO:0000256" key="6">
    <source>
        <dbReference type="ARBA" id="ARBA00022490"/>
    </source>
</evidence>
<name>A0A670IPC7_PODMU</name>
<keyword evidence="7" id="KW-0597">Phosphoprotein</keyword>
<dbReference type="GO" id="GO:0032458">
    <property type="term" value="P:slow endocytic recycling"/>
    <property type="evidence" value="ECO:0007669"/>
    <property type="project" value="Ensembl"/>
</dbReference>
<feature type="domain" description="BMERB" evidence="21">
    <location>
        <begin position="669"/>
        <end position="812"/>
    </location>
</feature>
<dbReference type="AlphaFoldDB" id="A0A670IPC7"/>
<dbReference type="GO" id="GO:0061512">
    <property type="term" value="P:protein localization to cilium"/>
    <property type="evidence" value="ECO:0007669"/>
    <property type="project" value="Ensembl"/>
</dbReference>
<gene>
    <name evidence="22" type="primary">MICALL1</name>
</gene>
<feature type="compositionally biased region" description="Polar residues" evidence="18">
    <location>
        <begin position="570"/>
        <end position="585"/>
    </location>
</feature>
<dbReference type="Gene3D" id="1.10.418.10">
    <property type="entry name" value="Calponin-like domain"/>
    <property type="match status" value="1"/>
</dbReference>
<dbReference type="SMART" id="SM01203">
    <property type="entry name" value="DUF3585"/>
    <property type="match status" value="1"/>
</dbReference>
<keyword evidence="12 17" id="KW-0175">Coiled coil</keyword>
<dbReference type="Pfam" id="PF12130">
    <property type="entry name" value="bMERB_dom"/>
    <property type="match status" value="1"/>
</dbReference>
<dbReference type="CDD" id="cd09444">
    <property type="entry name" value="LIM_Mical_like_1"/>
    <property type="match status" value="1"/>
</dbReference>
<dbReference type="GO" id="GO:0005912">
    <property type="term" value="C:adherens junction"/>
    <property type="evidence" value="ECO:0007669"/>
    <property type="project" value="Ensembl"/>
</dbReference>
<dbReference type="SMART" id="SM00033">
    <property type="entry name" value="CH"/>
    <property type="match status" value="1"/>
</dbReference>
<dbReference type="GO" id="GO:0005886">
    <property type="term" value="C:plasma membrane"/>
    <property type="evidence" value="ECO:0007669"/>
    <property type="project" value="UniProtKB-SubCell"/>
</dbReference>
<dbReference type="Gene3D" id="2.10.110.10">
    <property type="entry name" value="Cysteine Rich Protein"/>
    <property type="match status" value="1"/>
</dbReference>
<keyword evidence="15" id="KW-0966">Cell projection</keyword>
<dbReference type="InterPro" id="IPR050540">
    <property type="entry name" value="F-actin_Monoox_Mical"/>
</dbReference>
<dbReference type="GO" id="GO:0031175">
    <property type="term" value="P:neuron projection development"/>
    <property type="evidence" value="ECO:0007669"/>
    <property type="project" value="Ensembl"/>
</dbReference>
<dbReference type="GeneTree" id="ENSGT00940000156057"/>
<dbReference type="Pfam" id="PF00412">
    <property type="entry name" value="LIM"/>
    <property type="match status" value="1"/>
</dbReference>
<dbReference type="InterPro" id="IPR022735">
    <property type="entry name" value="bMERB_dom"/>
</dbReference>
<keyword evidence="9" id="KW-0967">Endosome</keyword>
<evidence type="ECO:0000256" key="14">
    <source>
        <dbReference type="ARBA" id="ARBA00023212"/>
    </source>
</evidence>
<proteinExistence type="predicted"/>
<feature type="region of interest" description="Disordered" evidence="18">
    <location>
        <begin position="274"/>
        <end position="670"/>
    </location>
</feature>
<sequence length="857" mass="93778">MSGPRSALQAWCRRQCEGYPGVEIRDLSSSFRDGLAFCAILHRNRPDLLDFNSLSKDNVYENNRLAFEVAEQELGIPALLDPSDMVSMKVPDCLSIMTYVSQYYNHFNNPNQARVLPPMKHPAVASSPTLPAHKPDEDAAGLAEQSQRTTLSSTCAACQQHVHLVQRYLADGKLYHRQCFRCKECSSTLLPGSYKPGPELGTFVCTQHRGKLGLSGRMERRPSPDLQHAGESGEAGIVSTGAEEENGILEEHPSAAEEIGKTGERPPLLMQEKASLQHGQLKEARPKPAPRKSTDTAAALSPPSSQPVPKPRANVQSEGSSEPGTGLANGKEMRAQREVVKNPSAALTGECLRPKDPPWIALVQGEPKRKLAPPPPPPGSRKESPSRVSEEDEGGEGKAQGGEGRPTPEEPKPYNPFEEDEEEQQQEEEEEGVVAQQSTPKQEQSEGEPTSKGAHPWYGITPTSSPKTKKRPAPRAPNASPLAHHPISRLSRSEPSSSTPSPALSLESITSECLAKGADDLDETSVPKSSSEPAVHVPAECPTALPGSSANSSFSSSSDLAGDGSEAQGGHSQTARTSSSGNLKTSPGGASPKPSAGAIPTPILLASELSGAAARSSPSPKAQPKSSCKENPFNRKPSPVTSPSIKKTPKGPKPARPPAPGHGFPLIKRKVQSDQYVPVEDIYGEMDSIEQQLDELEHRGVELERKLRNIPEDGLLVDWFKLIHEKHMLVRRESELIYIFKQQNLEQRQADVEYELRCLLNKPEKDWTDEDRVREKVLMQELVTIIEQRNAIVNCLDEDRQREEEEDKMLEAMIKKKEFHKETEAESKKRGKFKPMKVLKLLGNKHESKSKSPKEKS</sequence>
<dbReference type="SUPFAM" id="SSF47576">
    <property type="entry name" value="Calponin-homology domain, CH-domain"/>
    <property type="match status" value="1"/>
</dbReference>
<dbReference type="FunFam" id="1.10.418.10:FF:000055">
    <property type="entry name" value="MICAL-like protein 2"/>
    <property type="match status" value="1"/>
</dbReference>
<evidence type="ECO:0000256" key="13">
    <source>
        <dbReference type="ARBA" id="ARBA00023136"/>
    </source>
</evidence>
<reference evidence="22 23" key="1">
    <citation type="journal article" date="2019" name="Proc. Natl. Acad. Sci. U.S.A.">
        <title>Regulatory changes in pterin and carotenoid genes underlie balanced color polymorphisms in the wall lizard.</title>
        <authorList>
            <person name="Andrade P."/>
            <person name="Pinho C."/>
            <person name="Perez I de Lanuza G."/>
            <person name="Afonso S."/>
            <person name="Brejcha J."/>
            <person name="Rubin C.J."/>
            <person name="Wallerman O."/>
            <person name="Pereira P."/>
            <person name="Sabatino S.J."/>
            <person name="Bellati A."/>
            <person name="Pellitteri-Rosa D."/>
            <person name="Bosakova Z."/>
            <person name="Bunikis I."/>
            <person name="Carretero M.A."/>
            <person name="Feiner N."/>
            <person name="Marsik P."/>
            <person name="Pauperio F."/>
            <person name="Salvi D."/>
            <person name="Soler L."/>
            <person name="While G.M."/>
            <person name="Uller T."/>
            <person name="Font E."/>
            <person name="Andersson L."/>
            <person name="Carneiro M."/>
        </authorList>
    </citation>
    <scope>NUCLEOTIDE SEQUENCE</scope>
</reference>
<dbReference type="PROSITE" id="PS51848">
    <property type="entry name" value="BMERB"/>
    <property type="match status" value="1"/>
</dbReference>
<feature type="compositionally biased region" description="Acidic residues" evidence="18">
    <location>
        <begin position="417"/>
        <end position="432"/>
    </location>
</feature>
<dbReference type="GO" id="GO:0060271">
    <property type="term" value="P:cilium assembly"/>
    <property type="evidence" value="ECO:0007669"/>
    <property type="project" value="Ensembl"/>
</dbReference>
<dbReference type="GO" id="GO:0031267">
    <property type="term" value="F:small GTPase binding"/>
    <property type="evidence" value="ECO:0007669"/>
    <property type="project" value="Ensembl"/>
</dbReference>
<dbReference type="SUPFAM" id="SSF57716">
    <property type="entry name" value="Glucocorticoid receptor-like (DNA-binding domain)"/>
    <property type="match status" value="2"/>
</dbReference>
<dbReference type="GO" id="GO:0070300">
    <property type="term" value="F:phosphatidic acid binding"/>
    <property type="evidence" value="ECO:0007669"/>
    <property type="project" value="Ensembl"/>
</dbReference>
<dbReference type="GO" id="GO:0010009">
    <property type="term" value="C:cytoplasmic side of endosome membrane"/>
    <property type="evidence" value="ECO:0007669"/>
    <property type="project" value="Ensembl"/>
</dbReference>
<evidence type="ECO:0000256" key="15">
    <source>
        <dbReference type="ARBA" id="ARBA00023273"/>
    </source>
</evidence>
<dbReference type="OMA" id="GHNKSTH"/>
<evidence type="ECO:0000259" key="20">
    <source>
        <dbReference type="PROSITE" id="PS50023"/>
    </source>
</evidence>
<organism evidence="22 23">
    <name type="scientific">Podarcis muralis</name>
    <name type="common">Wall lizard</name>
    <name type="synonym">Lacerta muralis</name>
    <dbReference type="NCBI Taxonomy" id="64176"/>
    <lineage>
        <taxon>Eukaryota</taxon>
        <taxon>Metazoa</taxon>
        <taxon>Chordata</taxon>
        <taxon>Craniata</taxon>
        <taxon>Vertebrata</taxon>
        <taxon>Euteleostomi</taxon>
        <taxon>Lepidosauria</taxon>
        <taxon>Squamata</taxon>
        <taxon>Bifurcata</taxon>
        <taxon>Unidentata</taxon>
        <taxon>Episquamata</taxon>
        <taxon>Laterata</taxon>
        <taxon>Lacertibaenia</taxon>
        <taxon>Lacertidae</taxon>
        <taxon>Podarcis</taxon>
    </lineage>
</organism>
<keyword evidence="11 16" id="KW-0440">LIM domain</keyword>
<feature type="compositionally biased region" description="Basic and acidic residues" evidence="18">
    <location>
        <begin position="380"/>
        <end position="389"/>
    </location>
</feature>
<feature type="coiled-coil region" evidence="17">
    <location>
        <begin position="679"/>
        <end position="706"/>
    </location>
</feature>
<keyword evidence="10 16" id="KW-0862">Zinc</keyword>
<dbReference type="GO" id="GO:0008093">
    <property type="term" value="F:cytoskeletal anchor activity"/>
    <property type="evidence" value="ECO:0007669"/>
    <property type="project" value="Ensembl"/>
</dbReference>
<evidence type="ECO:0000256" key="8">
    <source>
        <dbReference type="ARBA" id="ARBA00022723"/>
    </source>
</evidence>
<reference evidence="22" key="2">
    <citation type="submission" date="2025-08" db="UniProtKB">
        <authorList>
            <consortium name="Ensembl"/>
        </authorList>
    </citation>
    <scope>IDENTIFICATION</scope>
</reference>
<dbReference type="InterPro" id="IPR001715">
    <property type="entry name" value="CH_dom"/>
</dbReference>
<dbReference type="GO" id="GO:0046872">
    <property type="term" value="F:metal ion binding"/>
    <property type="evidence" value="ECO:0007669"/>
    <property type="project" value="UniProtKB-KW"/>
</dbReference>
<feature type="compositionally biased region" description="Pro residues" evidence="18">
    <location>
        <begin position="651"/>
        <end position="660"/>
    </location>
</feature>
<keyword evidence="8 16" id="KW-0479">Metal-binding</keyword>
<evidence type="ECO:0000256" key="3">
    <source>
        <dbReference type="ARBA" id="ARBA00004245"/>
    </source>
</evidence>
<accession>A0A670IPC7</accession>
<dbReference type="GO" id="GO:0006898">
    <property type="term" value="P:receptor-mediated endocytosis"/>
    <property type="evidence" value="ECO:0007669"/>
    <property type="project" value="Ensembl"/>
</dbReference>
<feature type="compositionally biased region" description="Basic and acidic residues" evidence="18">
    <location>
        <begin position="331"/>
        <end position="340"/>
    </location>
</feature>
<feature type="compositionally biased region" description="Low complexity" evidence="18">
    <location>
        <begin position="610"/>
        <end position="626"/>
    </location>
</feature>
<dbReference type="PANTHER" id="PTHR23167:SF89">
    <property type="entry name" value="MICAL-LIKE PROTEIN 1"/>
    <property type="match status" value="1"/>
</dbReference>
<dbReference type="PROSITE" id="PS50021">
    <property type="entry name" value="CH"/>
    <property type="match status" value="1"/>
</dbReference>
<dbReference type="Proteomes" id="UP000472272">
    <property type="component" value="Chromosome 10"/>
</dbReference>
<feature type="compositionally biased region" description="Low complexity" evidence="18">
    <location>
        <begin position="488"/>
        <end position="508"/>
    </location>
</feature>
<evidence type="ECO:0000313" key="23">
    <source>
        <dbReference type="Proteomes" id="UP000472272"/>
    </source>
</evidence>
<comment type="subcellular location">
    <subcellularLocation>
        <location evidence="2">Cell membrane</location>
        <topology evidence="2">Peripheral membrane protein</topology>
    </subcellularLocation>
    <subcellularLocation>
        <location evidence="4">Cell projection</location>
    </subcellularLocation>
    <subcellularLocation>
        <location evidence="3">Cytoplasm</location>
        <location evidence="3">Cytoskeleton</location>
    </subcellularLocation>
    <subcellularLocation>
        <location evidence="1">Recycling endosome</location>
    </subcellularLocation>
</comment>
<feature type="compositionally biased region" description="Basic and acidic residues" evidence="18">
    <location>
        <begin position="844"/>
        <end position="857"/>
    </location>
</feature>
<dbReference type="GO" id="GO:0002042">
    <property type="term" value="P:cell migration involved in sprouting angiogenesis"/>
    <property type="evidence" value="ECO:0007669"/>
    <property type="project" value="Ensembl"/>
</dbReference>
<evidence type="ECO:0000256" key="11">
    <source>
        <dbReference type="ARBA" id="ARBA00023038"/>
    </source>
</evidence>
<dbReference type="GO" id="GO:0005929">
    <property type="term" value="C:cilium"/>
    <property type="evidence" value="ECO:0007669"/>
    <property type="project" value="Ensembl"/>
</dbReference>
<evidence type="ECO:0000313" key="22">
    <source>
        <dbReference type="Ensembl" id="ENSPMRP00000013850.1"/>
    </source>
</evidence>
<dbReference type="GO" id="GO:0055038">
    <property type="term" value="C:recycling endosome membrane"/>
    <property type="evidence" value="ECO:0007669"/>
    <property type="project" value="Ensembl"/>
</dbReference>
<dbReference type="Pfam" id="PF00307">
    <property type="entry name" value="CH"/>
    <property type="match status" value="1"/>
</dbReference>
<dbReference type="Ensembl" id="ENSPMRT00000014803.1">
    <property type="protein sequence ID" value="ENSPMRP00000013850.1"/>
    <property type="gene ID" value="ENSPMRG00000009281.1"/>
</dbReference>
<keyword evidence="23" id="KW-1185">Reference proteome</keyword>
<evidence type="ECO:0000256" key="1">
    <source>
        <dbReference type="ARBA" id="ARBA00004172"/>
    </source>
</evidence>
<evidence type="ECO:0000259" key="19">
    <source>
        <dbReference type="PROSITE" id="PS50021"/>
    </source>
</evidence>
<evidence type="ECO:0000256" key="9">
    <source>
        <dbReference type="ARBA" id="ARBA00022753"/>
    </source>
</evidence>
<keyword evidence="14" id="KW-0206">Cytoskeleton</keyword>
<evidence type="ECO:0000256" key="16">
    <source>
        <dbReference type="PROSITE-ProRule" id="PRU00125"/>
    </source>
</evidence>
<dbReference type="InterPro" id="IPR001781">
    <property type="entry name" value="Znf_LIM"/>
</dbReference>
<dbReference type="GO" id="GO:0005770">
    <property type="term" value="C:late endosome"/>
    <property type="evidence" value="ECO:0007669"/>
    <property type="project" value="Ensembl"/>
</dbReference>
<dbReference type="GO" id="GO:0036010">
    <property type="term" value="P:protein localization to endosome"/>
    <property type="evidence" value="ECO:0007669"/>
    <property type="project" value="Ensembl"/>
</dbReference>